<keyword evidence="2" id="KW-1185">Reference proteome</keyword>
<accession>A0A0K9P5C1</accession>
<dbReference type="EMBL" id="LFYR01001173">
    <property type="protein sequence ID" value="KMZ64226.1"/>
    <property type="molecule type" value="Genomic_DNA"/>
</dbReference>
<name>A0A0K9P5C1_ZOSMR</name>
<evidence type="ECO:0000313" key="2">
    <source>
        <dbReference type="Proteomes" id="UP000036987"/>
    </source>
</evidence>
<reference evidence="2" key="1">
    <citation type="journal article" date="2016" name="Nature">
        <title>The genome of the seagrass Zostera marina reveals angiosperm adaptation to the sea.</title>
        <authorList>
            <person name="Olsen J.L."/>
            <person name="Rouze P."/>
            <person name="Verhelst B."/>
            <person name="Lin Y.-C."/>
            <person name="Bayer T."/>
            <person name="Collen J."/>
            <person name="Dattolo E."/>
            <person name="De Paoli E."/>
            <person name="Dittami S."/>
            <person name="Maumus F."/>
            <person name="Michel G."/>
            <person name="Kersting A."/>
            <person name="Lauritano C."/>
            <person name="Lohaus R."/>
            <person name="Toepel M."/>
            <person name="Tonon T."/>
            <person name="Vanneste K."/>
            <person name="Amirebrahimi M."/>
            <person name="Brakel J."/>
            <person name="Bostroem C."/>
            <person name="Chovatia M."/>
            <person name="Grimwood J."/>
            <person name="Jenkins J.W."/>
            <person name="Jueterbock A."/>
            <person name="Mraz A."/>
            <person name="Stam W.T."/>
            <person name="Tice H."/>
            <person name="Bornberg-Bauer E."/>
            <person name="Green P.J."/>
            <person name="Pearson G.A."/>
            <person name="Procaccini G."/>
            <person name="Duarte C.M."/>
            <person name="Schmutz J."/>
            <person name="Reusch T.B.H."/>
            <person name="Van de Peer Y."/>
        </authorList>
    </citation>
    <scope>NUCLEOTIDE SEQUENCE [LARGE SCALE GENOMIC DNA]</scope>
    <source>
        <strain evidence="2">cv. Finnish</strain>
    </source>
</reference>
<protein>
    <submittedName>
        <fullName evidence="1">Uncharacterized protein</fullName>
    </submittedName>
</protein>
<organism evidence="1 2">
    <name type="scientific">Zostera marina</name>
    <name type="common">Eelgrass</name>
    <dbReference type="NCBI Taxonomy" id="29655"/>
    <lineage>
        <taxon>Eukaryota</taxon>
        <taxon>Viridiplantae</taxon>
        <taxon>Streptophyta</taxon>
        <taxon>Embryophyta</taxon>
        <taxon>Tracheophyta</taxon>
        <taxon>Spermatophyta</taxon>
        <taxon>Magnoliopsida</taxon>
        <taxon>Liliopsida</taxon>
        <taxon>Zosteraceae</taxon>
        <taxon>Zostera</taxon>
    </lineage>
</organism>
<sequence>MDTYFRASKIDSWATRSKNNSIFSHCHRNFAKSTTITTIWTKYSSYFCSHFVASMTLQNPPVIIKLREMSEIAS</sequence>
<dbReference type="Proteomes" id="UP000036987">
    <property type="component" value="Unassembled WGS sequence"/>
</dbReference>
<comment type="caution">
    <text evidence="1">The sequence shown here is derived from an EMBL/GenBank/DDBJ whole genome shotgun (WGS) entry which is preliminary data.</text>
</comment>
<dbReference type="AlphaFoldDB" id="A0A0K9P5C1"/>
<gene>
    <name evidence="1" type="ORF">ZOSMA_37G01080</name>
</gene>
<proteinExistence type="predicted"/>
<evidence type="ECO:0000313" key="1">
    <source>
        <dbReference type="EMBL" id="KMZ64226.1"/>
    </source>
</evidence>